<dbReference type="InterPro" id="IPR011042">
    <property type="entry name" value="6-blade_b-propeller_TolB-like"/>
</dbReference>
<reference evidence="1" key="3">
    <citation type="submission" date="2025-09" db="UniProtKB">
        <authorList>
            <consortium name="Ensembl"/>
        </authorList>
    </citation>
    <scope>IDENTIFICATION</scope>
</reference>
<dbReference type="Gene3D" id="2.120.10.30">
    <property type="entry name" value="TolB, C-terminal domain"/>
    <property type="match status" value="1"/>
</dbReference>
<keyword evidence="2" id="KW-1185">Reference proteome</keyword>
<dbReference type="OMA" id="QAEVDCA"/>
<organism evidence="1 2">
    <name type="scientific">Tetraodon nigroviridis</name>
    <name type="common">Spotted green pufferfish</name>
    <name type="synonym">Chelonodon nigroviridis</name>
    <dbReference type="NCBI Taxonomy" id="99883"/>
    <lineage>
        <taxon>Eukaryota</taxon>
        <taxon>Metazoa</taxon>
        <taxon>Chordata</taxon>
        <taxon>Craniata</taxon>
        <taxon>Vertebrata</taxon>
        <taxon>Euteleostomi</taxon>
        <taxon>Actinopterygii</taxon>
        <taxon>Neopterygii</taxon>
        <taxon>Teleostei</taxon>
        <taxon>Neoteleostei</taxon>
        <taxon>Acanthomorphata</taxon>
        <taxon>Eupercaria</taxon>
        <taxon>Tetraodontiformes</taxon>
        <taxon>Tetradontoidea</taxon>
        <taxon>Tetraodontidae</taxon>
        <taxon>Tetraodon</taxon>
    </lineage>
</organism>
<dbReference type="GO" id="GO:0016324">
    <property type="term" value="C:apical plasma membrane"/>
    <property type="evidence" value="ECO:0007669"/>
    <property type="project" value="TreeGrafter"/>
</dbReference>
<dbReference type="GeneTree" id="ENSGT00940000162544"/>
<dbReference type="GO" id="GO:0043235">
    <property type="term" value="C:receptor complex"/>
    <property type="evidence" value="ECO:0007669"/>
    <property type="project" value="TreeGrafter"/>
</dbReference>
<accession>H3C277</accession>
<dbReference type="PANTHER" id="PTHR22722:SF12">
    <property type="entry name" value="EGF-LIKE DOMAIN-CONTAINING PROTEIN"/>
    <property type="match status" value="1"/>
</dbReference>
<reference evidence="2" key="1">
    <citation type="journal article" date="2004" name="Nature">
        <title>Genome duplication in the teleost fish Tetraodon nigroviridis reveals the early vertebrate proto-karyotype.</title>
        <authorList>
            <person name="Jaillon O."/>
            <person name="Aury J.-M."/>
            <person name="Brunet F."/>
            <person name="Petit J.-L."/>
            <person name="Stange-Thomann N."/>
            <person name="Mauceli E."/>
            <person name="Bouneau L."/>
            <person name="Fischer C."/>
            <person name="Ozouf-Costaz C."/>
            <person name="Bernot A."/>
            <person name="Nicaud S."/>
            <person name="Jaffe D."/>
            <person name="Fisher S."/>
            <person name="Lutfalla G."/>
            <person name="Dossat C."/>
            <person name="Segurens B."/>
            <person name="Dasilva C."/>
            <person name="Salanoubat M."/>
            <person name="Levy M."/>
            <person name="Boudet N."/>
            <person name="Castellano S."/>
            <person name="Anthouard V."/>
            <person name="Jubin C."/>
            <person name="Castelli V."/>
            <person name="Katinka M."/>
            <person name="Vacherie B."/>
            <person name="Biemont C."/>
            <person name="Skalli Z."/>
            <person name="Cattolico L."/>
            <person name="Poulain J."/>
            <person name="De Berardinis V."/>
            <person name="Cruaud C."/>
            <person name="Duprat S."/>
            <person name="Brottier P."/>
            <person name="Coutanceau J.-P."/>
            <person name="Gouzy J."/>
            <person name="Parra G."/>
            <person name="Lardier G."/>
            <person name="Chapple C."/>
            <person name="McKernan K.J."/>
            <person name="McEwan P."/>
            <person name="Bosak S."/>
            <person name="Kellis M."/>
            <person name="Volff J.-N."/>
            <person name="Guigo R."/>
            <person name="Zody M.C."/>
            <person name="Mesirov J."/>
            <person name="Lindblad-Toh K."/>
            <person name="Birren B."/>
            <person name="Nusbaum C."/>
            <person name="Kahn D."/>
            <person name="Robinson-Rechavi M."/>
            <person name="Laudet V."/>
            <person name="Schachter V."/>
            <person name="Quetier F."/>
            <person name="Saurin W."/>
            <person name="Scarpelli C."/>
            <person name="Wincker P."/>
            <person name="Lander E.S."/>
            <person name="Weissenbach J."/>
            <person name="Roest Crollius H."/>
        </authorList>
    </citation>
    <scope>NUCLEOTIDE SEQUENCE [LARGE SCALE GENOMIC DNA]</scope>
</reference>
<reference evidence="1" key="2">
    <citation type="submission" date="2025-08" db="UniProtKB">
        <authorList>
            <consortium name="Ensembl"/>
        </authorList>
    </citation>
    <scope>IDENTIFICATION</scope>
</reference>
<evidence type="ECO:0000313" key="2">
    <source>
        <dbReference type="Proteomes" id="UP000007303"/>
    </source>
</evidence>
<sequence length="111" mass="12061">ALAVDWVTSNLYWSSVKKPDLHVTTRSGDHTAVLLQPSLTAITSVAVHPPSGWLCYAAVMVGGKNQAEVDCAWMDGRKQAVLWRRCSLPGSLSFSSEGRVVYWADTVEGVI</sequence>
<dbReference type="HOGENOM" id="CLU_2164261_0_0_1"/>
<protein>
    <submittedName>
        <fullName evidence="1">Uncharacterized protein</fullName>
    </submittedName>
</protein>
<dbReference type="SUPFAM" id="SSF63825">
    <property type="entry name" value="YWTD domain"/>
    <property type="match status" value="1"/>
</dbReference>
<dbReference type="PANTHER" id="PTHR22722">
    <property type="entry name" value="LOW-DENSITY LIPOPROTEIN RECEPTOR-RELATED PROTEIN 2-RELATED"/>
    <property type="match status" value="1"/>
</dbReference>
<dbReference type="GO" id="GO:0006898">
    <property type="term" value="P:receptor-mediated endocytosis"/>
    <property type="evidence" value="ECO:0007669"/>
    <property type="project" value="TreeGrafter"/>
</dbReference>
<dbReference type="InParanoid" id="H3C277"/>
<dbReference type="Proteomes" id="UP000007303">
    <property type="component" value="Unassembled WGS sequence"/>
</dbReference>
<evidence type="ECO:0000313" key="1">
    <source>
        <dbReference type="Ensembl" id="ENSTNIP00000002345.1"/>
    </source>
</evidence>
<dbReference type="STRING" id="99883.ENSTNIP00000002345"/>
<dbReference type="AlphaFoldDB" id="H3C277"/>
<dbReference type="Ensembl" id="ENSTNIT00000002101.1">
    <property type="protein sequence ID" value="ENSTNIP00000002345.1"/>
    <property type="gene ID" value="ENSTNIG00000001722.1"/>
</dbReference>
<proteinExistence type="predicted"/>
<dbReference type="GO" id="GO:0042562">
    <property type="term" value="F:hormone binding"/>
    <property type="evidence" value="ECO:0007669"/>
    <property type="project" value="TreeGrafter"/>
</dbReference>
<dbReference type="InterPro" id="IPR051221">
    <property type="entry name" value="LDLR-related"/>
</dbReference>
<name>H3C277_TETNG</name>